<accession>A0A1J6HM11</accession>
<evidence type="ECO:0000313" key="1">
    <source>
        <dbReference type="EMBL" id="OIS93956.1"/>
    </source>
</evidence>
<protein>
    <submittedName>
        <fullName evidence="1">Uncharacterized protein</fullName>
    </submittedName>
</protein>
<proteinExistence type="predicted"/>
<evidence type="ECO:0000313" key="2">
    <source>
        <dbReference type="Proteomes" id="UP000182985"/>
    </source>
</evidence>
<gene>
    <name evidence="1" type="ORF">BLA27_07625</name>
</gene>
<reference evidence="1 2" key="1">
    <citation type="submission" date="2016-10" db="EMBL/GenBank/DDBJ databases">
        <title>The Draft Genome Sequence of the Potato Rhizosphere Bacteria Ochrobactrum sp. IPA7.2.</title>
        <authorList>
            <person name="Gogoleva N.E."/>
            <person name="Khlopko Y.A."/>
            <person name="Burygin G.L."/>
            <person name="Plotnikov A.O."/>
        </authorList>
    </citation>
    <scope>NUCLEOTIDE SEQUENCE [LARGE SCALE GENOMIC DNA]</scope>
    <source>
        <strain evidence="1 2">IPA7.2</strain>
    </source>
</reference>
<organism evidence="1 2">
    <name type="scientific">Brucella cytisi</name>
    <dbReference type="NCBI Taxonomy" id="407152"/>
    <lineage>
        <taxon>Bacteria</taxon>
        <taxon>Pseudomonadati</taxon>
        <taxon>Pseudomonadota</taxon>
        <taxon>Alphaproteobacteria</taxon>
        <taxon>Hyphomicrobiales</taxon>
        <taxon>Brucellaceae</taxon>
        <taxon>Brucella/Ochrobactrum group</taxon>
        <taxon>Brucella</taxon>
    </lineage>
</organism>
<dbReference type="AlphaFoldDB" id="A0A1J6HM11"/>
<comment type="caution">
    <text evidence="1">The sequence shown here is derived from an EMBL/GenBank/DDBJ whole genome shotgun (WGS) entry which is preliminary data.</text>
</comment>
<name>A0A1J6HM11_9HYPH</name>
<sequence length="184" mass="20524">MLLHVNNDMENGIIAKIPLALDKDIKNFQGDAIDFEISSGDKQLIPAEDIHPYKSIFKVLSGSFELKNIFIGVSFNANFTTPDGKKTCLTRSSPMEEWNVMNGNYYAESMNCFGFKSSSRFAGNFSVNLTNPYLYIIKNGSLTDSKMSDNISIRAQFYPSSGHSIITPKEDINIVISNRQNATD</sequence>
<dbReference type="Proteomes" id="UP000182985">
    <property type="component" value="Unassembled WGS sequence"/>
</dbReference>
<keyword evidence="2" id="KW-1185">Reference proteome</keyword>
<dbReference type="EMBL" id="MOEC01000006">
    <property type="protein sequence ID" value="OIS93956.1"/>
    <property type="molecule type" value="Genomic_DNA"/>
</dbReference>
<dbReference type="OrthoDB" id="8442277at2"/>
<dbReference type="RefSeq" id="WP_071631204.1">
    <property type="nucleotide sequence ID" value="NZ_MOEC01000006.1"/>
</dbReference>